<comment type="caution">
    <text evidence="2">The sequence shown here is derived from an EMBL/GenBank/DDBJ whole genome shotgun (WGS) entry which is preliminary data.</text>
</comment>
<accession>A0AAD7NJM9</accession>
<organism evidence="2 3">
    <name type="scientific">Mycena metata</name>
    <dbReference type="NCBI Taxonomy" id="1033252"/>
    <lineage>
        <taxon>Eukaryota</taxon>
        <taxon>Fungi</taxon>
        <taxon>Dikarya</taxon>
        <taxon>Basidiomycota</taxon>
        <taxon>Agaricomycotina</taxon>
        <taxon>Agaricomycetes</taxon>
        <taxon>Agaricomycetidae</taxon>
        <taxon>Agaricales</taxon>
        <taxon>Marasmiineae</taxon>
        <taxon>Mycenaceae</taxon>
        <taxon>Mycena</taxon>
    </lineage>
</organism>
<dbReference type="AlphaFoldDB" id="A0AAD7NJM9"/>
<dbReference type="Proteomes" id="UP001215598">
    <property type="component" value="Unassembled WGS sequence"/>
</dbReference>
<reference evidence="2" key="1">
    <citation type="submission" date="2023-03" db="EMBL/GenBank/DDBJ databases">
        <title>Massive genome expansion in bonnet fungi (Mycena s.s.) driven by repeated elements and novel gene families across ecological guilds.</title>
        <authorList>
            <consortium name="Lawrence Berkeley National Laboratory"/>
            <person name="Harder C.B."/>
            <person name="Miyauchi S."/>
            <person name="Viragh M."/>
            <person name="Kuo A."/>
            <person name="Thoen E."/>
            <person name="Andreopoulos B."/>
            <person name="Lu D."/>
            <person name="Skrede I."/>
            <person name="Drula E."/>
            <person name="Henrissat B."/>
            <person name="Morin E."/>
            <person name="Kohler A."/>
            <person name="Barry K."/>
            <person name="LaButti K."/>
            <person name="Morin E."/>
            <person name="Salamov A."/>
            <person name="Lipzen A."/>
            <person name="Mereny Z."/>
            <person name="Hegedus B."/>
            <person name="Baldrian P."/>
            <person name="Stursova M."/>
            <person name="Weitz H."/>
            <person name="Taylor A."/>
            <person name="Grigoriev I.V."/>
            <person name="Nagy L.G."/>
            <person name="Martin F."/>
            <person name="Kauserud H."/>
        </authorList>
    </citation>
    <scope>NUCLEOTIDE SEQUENCE</scope>
    <source>
        <strain evidence="2">CBHHK182m</strain>
    </source>
</reference>
<protein>
    <submittedName>
        <fullName evidence="2">Uncharacterized protein</fullName>
    </submittedName>
</protein>
<proteinExistence type="predicted"/>
<evidence type="ECO:0000256" key="1">
    <source>
        <dbReference type="SAM" id="MobiDB-lite"/>
    </source>
</evidence>
<name>A0AAD7NJM9_9AGAR</name>
<evidence type="ECO:0000313" key="2">
    <source>
        <dbReference type="EMBL" id="KAJ7764713.1"/>
    </source>
</evidence>
<keyword evidence="3" id="KW-1185">Reference proteome</keyword>
<evidence type="ECO:0000313" key="3">
    <source>
        <dbReference type="Proteomes" id="UP001215598"/>
    </source>
</evidence>
<gene>
    <name evidence="2" type="ORF">B0H16DRAFT_1454549</name>
</gene>
<sequence>MSVVVRSRAGWRKQMVKWQEELREEEEDGKGDDRSASGQKDWFWELNRNFHRATQVRTIFLNAAVDTMAPKDHEGATGVDLGFSSLFHLVKQQKEIGSPVPPLLDPNLPSGSEEALYMELLAAEHSDEGPDAGALEGSGDDYEG</sequence>
<dbReference type="EMBL" id="JARKIB010000027">
    <property type="protein sequence ID" value="KAJ7764713.1"/>
    <property type="molecule type" value="Genomic_DNA"/>
</dbReference>
<feature type="region of interest" description="Disordered" evidence="1">
    <location>
        <begin position="123"/>
        <end position="144"/>
    </location>
</feature>